<dbReference type="Gene3D" id="3.30.2300.10">
    <property type="entry name" value="THUMP superfamily"/>
    <property type="match status" value="1"/>
</dbReference>
<dbReference type="PANTHER" id="PTHR13452:SF10">
    <property type="entry name" value="THUMP DOMAIN-CONTAINING PROTEIN 1"/>
    <property type="match status" value="1"/>
</dbReference>
<feature type="compositionally biased region" description="Low complexity" evidence="2">
    <location>
        <begin position="359"/>
        <end position="372"/>
    </location>
</feature>
<organism evidence="4 5">
    <name type="scientific">Sporothrix epigloea</name>
    <dbReference type="NCBI Taxonomy" id="1892477"/>
    <lineage>
        <taxon>Eukaryota</taxon>
        <taxon>Fungi</taxon>
        <taxon>Dikarya</taxon>
        <taxon>Ascomycota</taxon>
        <taxon>Pezizomycotina</taxon>
        <taxon>Sordariomycetes</taxon>
        <taxon>Sordariomycetidae</taxon>
        <taxon>Ophiostomatales</taxon>
        <taxon>Ophiostomataceae</taxon>
        <taxon>Sporothrix</taxon>
    </lineage>
</organism>
<feature type="domain" description="THUMP" evidence="3">
    <location>
        <begin position="226"/>
        <end position="331"/>
    </location>
</feature>
<evidence type="ECO:0000256" key="1">
    <source>
        <dbReference type="PROSITE-ProRule" id="PRU00529"/>
    </source>
</evidence>
<gene>
    <name evidence="4" type="ORF">SEPCBS119000_001898</name>
</gene>
<dbReference type="InterPro" id="IPR004114">
    <property type="entry name" value="THUMP_dom"/>
</dbReference>
<dbReference type="PANTHER" id="PTHR13452">
    <property type="entry name" value="THUMP DOMAIN CONTAINING PROTEIN 1-RELATED"/>
    <property type="match status" value="1"/>
</dbReference>
<dbReference type="InterPro" id="IPR040183">
    <property type="entry name" value="THUMPD1-like"/>
</dbReference>
<feature type="region of interest" description="Disordered" evidence="2">
    <location>
        <begin position="220"/>
        <end position="240"/>
    </location>
</feature>
<feature type="region of interest" description="Disordered" evidence="2">
    <location>
        <begin position="1"/>
        <end position="31"/>
    </location>
</feature>
<keyword evidence="1" id="KW-0694">RNA-binding</keyword>
<evidence type="ECO:0000256" key="2">
    <source>
        <dbReference type="SAM" id="MobiDB-lite"/>
    </source>
</evidence>
<protein>
    <recommendedName>
        <fullName evidence="3">THUMP domain-containing protein</fullName>
    </recommendedName>
</protein>
<dbReference type="Pfam" id="PF02926">
    <property type="entry name" value="THUMP"/>
    <property type="match status" value="1"/>
</dbReference>
<evidence type="ECO:0000313" key="5">
    <source>
        <dbReference type="Proteomes" id="UP001642502"/>
    </source>
</evidence>
<dbReference type="CDD" id="cd11717">
    <property type="entry name" value="THUMP_THUMPD1_like"/>
    <property type="match status" value="1"/>
</dbReference>
<evidence type="ECO:0000313" key="4">
    <source>
        <dbReference type="EMBL" id="CAK7266197.1"/>
    </source>
</evidence>
<name>A0ABP0DDH0_9PEZI</name>
<dbReference type="PROSITE" id="PS51165">
    <property type="entry name" value="THUMP"/>
    <property type="match status" value="1"/>
</dbReference>
<evidence type="ECO:0000259" key="3">
    <source>
        <dbReference type="PROSITE" id="PS51165"/>
    </source>
</evidence>
<proteinExistence type="predicted"/>
<accession>A0ABP0DDH0</accession>
<keyword evidence="5" id="KW-1185">Reference proteome</keyword>
<dbReference type="SUPFAM" id="SSF143437">
    <property type="entry name" value="THUMP domain-like"/>
    <property type="match status" value="1"/>
</dbReference>
<dbReference type="EMBL" id="CAWUON010000017">
    <property type="protein sequence ID" value="CAK7266197.1"/>
    <property type="molecule type" value="Genomic_DNA"/>
</dbReference>
<reference evidence="4 5" key="1">
    <citation type="submission" date="2024-01" db="EMBL/GenBank/DDBJ databases">
        <authorList>
            <person name="Allen C."/>
            <person name="Tagirdzhanova G."/>
        </authorList>
    </citation>
    <scope>NUCLEOTIDE SEQUENCE [LARGE SCALE GENOMIC DNA]</scope>
    <source>
        <strain evidence="4 5">CBS 119000</strain>
    </source>
</reference>
<dbReference type="Proteomes" id="UP001642502">
    <property type="component" value="Unassembled WGS sequence"/>
</dbReference>
<comment type="caution">
    <text evidence="4">The sequence shown here is derived from an EMBL/GenBank/DDBJ whole genome shotgun (WGS) entry which is preliminary data.</text>
</comment>
<sequence length="378" mass="41685">MSESKKRKSPPGAAPSAKKKKGGNNGKWSTPHQKVKALQLERGSVEPGEVGIWVTCARNMEGRAAREMMELFNKYATVMYGVSDAAEEDAEAHAVGSGAEIEDAVQREIASLKAPPKNDRSYFTPIRLNIECLLFSKTIAPIDPVAMAHRISLDIKSKAEAASLAIEEAVANGTALPAAREFRYLNRLTPISASGRANEKGVREVGRKVLSPWFKLIPQPLTAGDEKDKDDSSETPGAGYDAALEINTISDNEKPPYTKLNPATKKNNTANIQQFAIRPSFRHHHELERREVIDLVAGLIDQEHHKVDLEKPDKVVLIEIFRYTCGMSVVDGDWNELRKYNLSELYNLQFKTEKDENSTGKTTATAETASEADGARQE</sequence>
<feature type="region of interest" description="Disordered" evidence="2">
    <location>
        <begin position="353"/>
        <end position="378"/>
    </location>
</feature>